<evidence type="ECO:0000256" key="6">
    <source>
        <dbReference type="ARBA" id="ARBA00022645"/>
    </source>
</evidence>
<evidence type="ECO:0000259" key="19">
    <source>
        <dbReference type="PROSITE" id="PS52035"/>
    </source>
</evidence>
<sequence>ATTNARYSISFTKSSYQELVYQFDAKMKMKIFFCFIVSFFIVKAYEEFRGNQVLRIIPSNDVQLKVLKKWISSNPLVDLWKEPSAPGHVVDIHMPKGKISSFEKLLTAHGISYNIMVPDVEDLLNEEELSNMKNSFSAYAFNAFDYNKFNDWPEIRRELENLVSIYSSKASLFNVGKTYKGEEQIGIKVTNGDGRSKPVVWIDGGIHAREWISPATVMYFMNKMLIDQTDRRVSQALAKYDFFFMPVFNIDGYKYTFTGRQARLWRKTRKPYSWYQFPCKGADPNRNWDSHWDEAIGTSDFCMYENYRGPKPFSEVEVANVARFLKTLNLKSYWNVHAYGQYVLYPWSWTKKPAPEAAQMKNVGDVFAAAARLRYGTLYQVGQPADILYAVSGGSIDYTYEKLDVVYSYALELRDTGRYGFVLPANQIQPSGEETSDAFLAAVLAMK</sequence>
<evidence type="ECO:0000256" key="13">
    <source>
        <dbReference type="ARBA" id="ARBA00023049"/>
    </source>
</evidence>
<feature type="active site" description="Proton donor/acceptor" evidence="17">
    <location>
        <position position="412"/>
    </location>
</feature>
<dbReference type="PROSITE" id="PS00132">
    <property type="entry name" value="CARBOXYPEPT_ZN_1"/>
    <property type="match status" value="1"/>
</dbReference>
<keyword evidence="11" id="KW-0862">Zinc</keyword>
<evidence type="ECO:0000256" key="9">
    <source>
        <dbReference type="ARBA" id="ARBA00022729"/>
    </source>
</evidence>
<evidence type="ECO:0000256" key="17">
    <source>
        <dbReference type="PROSITE-ProRule" id="PRU01379"/>
    </source>
</evidence>
<keyword evidence="15" id="KW-1015">Disulfide bond</keyword>
<comment type="function">
    <text evidence="16">Involved in the digestion of the blood meal.</text>
</comment>
<dbReference type="Pfam" id="PF00246">
    <property type="entry name" value="Peptidase_M14"/>
    <property type="match status" value="1"/>
</dbReference>
<dbReference type="EnsemblMetazoa" id="CLYHEMT021697.2">
    <property type="protein sequence ID" value="CLYHEMP021697.2"/>
    <property type="gene ID" value="CLYHEMG021697"/>
</dbReference>
<keyword evidence="18" id="KW-0472">Membrane</keyword>
<proteinExistence type="inferred from homology"/>
<dbReference type="InterPro" id="IPR057246">
    <property type="entry name" value="CARBOXYPEPT_ZN_1"/>
</dbReference>
<keyword evidence="18" id="KW-1133">Transmembrane helix</keyword>
<keyword evidence="21" id="KW-1185">Reference proteome</keyword>
<evidence type="ECO:0000256" key="8">
    <source>
        <dbReference type="ARBA" id="ARBA00022723"/>
    </source>
</evidence>
<keyword evidence="18" id="KW-0812">Transmembrane</keyword>
<keyword evidence="5" id="KW-0964">Secreted</keyword>
<keyword evidence="12" id="KW-0843">Virulence</keyword>
<dbReference type="CDD" id="cd03860">
    <property type="entry name" value="M14_CP_A-B_like"/>
    <property type="match status" value="1"/>
</dbReference>
<keyword evidence="6" id="KW-0121">Carboxypeptidase</keyword>
<name>A0A7M5XDW3_9CNID</name>
<dbReference type="PROSITE" id="PS52035">
    <property type="entry name" value="PEPTIDASE_M14"/>
    <property type="match status" value="1"/>
</dbReference>
<dbReference type="GO" id="GO:0008270">
    <property type="term" value="F:zinc ion binding"/>
    <property type="evidence" value="ECO:0007669"/>
    <property type="project" value="InterPro"/>
</dbReference>
<keyword evidence="8" id="KW-0479">Metal-binding</keyword>
<dbReference type="FunFam" id="3.30.70.340:FF:000001">
    <property type="entry name" value="Carboxypeptidase A5"/>
    <property type="match status" value="1"/>
</dbReference>
<dbReference type="SUPFAM" id="SSF54897">
    <property type="entry name" value="Protease propeptides/inhibitors"/>
    <property type="match status" value="1"/>
</dbReference>
<keyword evidence="10" id="KW-0378">Hydrolase</keyword>
<dbReference type="Pfam" id="PF02244">
    <property type="entry name" value="Propep_M14"/>
    <property type="match status" value="1"/>
</dbReference>
<evidence type="ECO:0000256" key="15">
    <source>
        <dbReference type="ARBA" id="ARBA00023157"/>
    </source>
</evidence>
<dbReference type="PRINTS" id="PR00765">
    <property type="entry name" value="CRBOXYPTASEA"/>
</dbReference>
<dbReference type="GO" id="GO:0005615">
    <property type="term" value="C:extracellular space"/>
    <property type="evidence" value="ECO:0007669"/>
    <property type="project" value="TreeGrafter"/>
</dbReference>
<evidence type="ECO:0000256" key="12">
    <source>
        <dbReference type="ARBA" id="ARBA00023026"/>
    </source>
</evidence>
<dbReference type="PANTHER" id="PTHR11705">
    <property type="entry name" value="PROTEASE FAMILY M14 CARBOXYPEPTIDASE A,B"/>
    <property type="match status" value="1"/>
</dbReference>
<evidence type="ECO:0000256" key="3">
    <source>
        <dbReference type="ARBA" id="ARBA00004613"/>
    </source>
</evidence>
<dbReference type="SUPFAM" id="SSF53187">
    <property type="entry name" value="Zn-dependent exopeptidases"/>
    <property type="match status" value="1"/>
</dbReference>
<feature type="transmembrane region" description="Helical" evidence="18">
    <location>
        <begin position="27"/>
        <end position="45"/>
    </location>
</feature>
<evidence type="ECO:0000256" key="10">
    <source>
        <dbReference type="ARBA" id="ARBA00022801"/>
    </source>
</evidence>
<dbReference type="GO" id="GO:0006508">
    <property type="term" value="P:proteolysis"/>
    <property type="evidence" value="ECO:0007669"/>
    <property type="project" value="UniProtKB-KW"/>
</dbReference>
<dbReference type="Gene3D" id="3.40.630.10">
    <property type="entry name" value="Zn peptidases"/>
    <property type="match status" value="1"/>
</dbReference>
<keyword evidence="14" id="KW-0865">Zymogen</keyword>
<dbReference type="InterPro" id="IPR000834">
    <property type="entry name" value="Peptidase_M14"/>
</dbReference>
<dbReference type="OrthoDB" id="3626597at2759"/>
<keyword evidence="9" id="KW-0732">Signal</keyword>
<evidence type="ECO:0000256" key="18">
    <source>
        <dbReference type="SAM" id="Phobius"/>
    </source>
</evidence>
<evidence type="ECO:0000256" key="11">
    <source>
        <dbReference type="ARBA" id="ARBA00022833"/>
    </source>
</evidence>
<dbReference type="InterPro" id="IPR003146">
    <property type="entry name" value="M14A_act_pep"/>
</dbReference>
<reference evidence="20" key="1">
    <citation type="submission" date="2021-01" db="UniProtKB">
        <authorList>
            <consortium name="EnsemblMetazoa"/>
        </authorList>
    </citation>
    <scope>IDENTIFICATION</scope>
</reference>
<dbReference type="InterPro" id="IPR036990">
    <property type="entry name" value="M14A-like_propep"/>
</dbReference>
<comment type="cofactor">
    <cofactor evidence="1">
        <name>Zn(2+)</name>
        <dbReference type="ChEBI" id="CHEBI:29105"/>
    </cofactor>
</comment>
<evidence type="ECO:0000256" key="5">
    <source>
        <dbReference type="ARBA" id="ARBA00022525"/>
    </source>
</evidence>
<evidence type="ECO:0000256" key="16">
    <source>
        <dbReference type="ARBA" id="ARBA00057299"/>
    </source>
</evidence>
<keyword evidence="7" id="KW-0645">Protease</keyword>
<protein>
    <recommendedName>
        <fullName evidence="19">Peptidase M14 domain-containing protein</fullName>
    </recommendedName>
</protein>
<dbReference type="PANTHER" id="PTHR11705:SF143">
    <property type="entry name" value="SLL0236 PROTEIN"/>
    <property type="match status" value="1"/>
</dbReference>
<feature type="domain" description="Peptidase M14" evidence="19">
    <location>
        <begin position="145"/>
        <end position="446"/>
    </location>
</feature>
<organism evidence="20 21">
    <name type="scientific">Clytia hemisphaerica</name>
    <dbReference type="NCBI Taxonomy" id="252671"/>
    <lineage>
        <taxon>Eukaryota</taxon>
        <taxon>Metazoa</taxon>
        <taxon>Cnidaria</taxon>
        <taxon>Hydrozoa</taxon>
        <taxon>Hydroidolina</taxon>
        <taxon>Leptothecata</taxon>
        <taxon>Obeliida</taxon>
        <taxon>Clytiidae</taxon>
        <taxon>Clytia</taxon>
    </lineage>
</organism>
<accession>A0A7M5XDW3</accession>
<comment type="similarity">
    <text evidence="4 17">Belongs to the peptidase M14 family.</text>
</comment>
<dbReference type="Proteomes" id="UP000594262">
    <property type="component" value="Unplaced"/>
</dbReference>
<dbReference type="FunFam" id="3.40.630.10:FF:000040">
    <property type="entry name" value="zinc carboxypeptidase"/>
    <property type="match status" value="1"/>
</dbReference>
<dbReference type="AlphaFoldDB" id="A0A7M5XDW3"/>
<evidence type="ECO:0000256" key="2">
    <source>
        <dbReference type="ARBA" id="ARBA00003091"/>
    </source>
</evidence>
<comment type="function">
    <text evidence="2">Extracellular metalloprotease that contributes to pathogenicity.</text>
</comment>
<evidence type="ECO:0000256" key="1">
    <source>
        <dbReference type="ARBA" id="ARBA00001947"/>
    </source>
</evidence>
<dbReference type="Gene3D" id="3.30.70.340">
    <property type="entry name" value="Metallocarboxypeptidase-like"/>
    <property type="match status" value="1"/>
</dbReference>
<comment type="subcellular location">
    <subcellularLocation>
        <location evidence="3">Secreted</location>
    </subcellularLocation>
</comment>
<dbReference type="SMART" id="SM00631">
    <property type="entry name" value="Zn_pept"/>
    <property type="match status" value="1"/>
</dbReference>
<evidence type="ECO:0000313" key="21">
    <source>
        <dbReference type="Proteomes" id="UP000594262"/>
    </source>
</evidence>
<keyword evidence="13" id="KW-0482">Metalloprotease</keyword>
<evidence type="ECO:0000256" key="4">
    <source>
        <dbReference type="ARBA" id="ARBA00005988"/>
    </source>
</evidence>
<dbReference type="GO" id="GO:0004181">
    <property type="term" value="F:metallocarboxypeptidase activity"/>
    <property type="evidence" value="ECO:0007669"/>
    <property type="project" value="InterPro"/>
</dbReference>
<evidence type="ECO:0000256" key="7">
    <source>
        <dbReference type="ARBA" id="ARBA00022670"/>
    </source>
</evidence>
<evidence type="ECO:0000313" key="20">
    <source>
        <dbReference type="EnsemblMetazoa" id="CLYHEMP021697.2"/>
    </source>
</evidence>
<evidence type="ECO:0000256" key="14">
    <source>
        <dbReference type="ARBA" id="ARBA00023145"/>
    </source>
</evidence>